<dbReference type="RefSeq" id="WP_118201642.1">
    <property type="nucleotide sequence ID" value="NZ_QRIE01000086.1"/>
</dbReference>
<reference evidence="3 4" key="1">
    <citation type="submission" date="2018-08" db="EMBL/GenBank/DDBJ databases">
        <title>A genome reference for cultivated species of the human gut microbiota.</title>
        <authorList>
            <person name="Zou Y."/>
            <person name="Xue W."/>
            <person name="Luo G."/>
        </authorList>
    </citation>
    <scope>NUCLEOTIDE SEQUENCE [LARGE SCALE GENOMIC DNA]</scope>
    <source>
        <strain evidence="3 4">AM22-1</strain>
    </source>
</reference>
<dbReference type="EMBL" id="QRIN01000083">
    <property type="protein sequence ID" value="RHG62649.1"/>
    <property type="molecule type" value="Genomic_DNA"/>
</dbReference>
<evidence type="ECO:0000313" key="4">
    <source>
        <dbReference type="Proteomes" id="UP000286501"/>
    </source>
</evidence>
<keyword evidence="1" id="KW-0175">Coiled coil</keyword>
<feature type="coiled-coil region" evidence="1">
    <location>
        <begin position="394"/>
        <end position="450"/>
    </location>
</feature>
<dbReference type="SUPFAM" id="SSF48452">
    <property type="entry name" value="TPR-like"/>
    <property type="match status" value="1"/>
</dbReference>
<dbReference type="Gene3D" id="1.25.40.10">
    <property type="entry name" value="Tetratricopeptide repeat domain"/>
    <property type="match status" value="1"/>
</dbReference>
<dbReference type="SMART" id="SM00028">
    <property type="entry name" value="TPR"/>
    <property type="match status" value="2"/>
</dbReference>
<organism evidence="3 4">
    <name type="scientific">Segatella copri</name>
    <dbReference type="NCBI Taxonomy" id="165179"/>
    <lineage>
        <taxon>Bacteria</taxon>
        <taxon>Pseudomonadati</taxon>
        <taxon>Bacteroidota</taxon>
        <taxon>Bacteroidia</taxon>
        <taxon>Bacteroidales</taxon>
        <taxon>Prevotellaceae</taxon>
        <taxon>Segatella</taxon>
    </lineage>
</organism>
<dbReference type="InterPro" id="IPR019734">
    <property type="entry name" value="TPR_rpt"/>
</dbReference>
<sequence>MKQFIYIIMFMCVISCSDKPNNRNHFCAIAKLLYKDQATASNYLDTINISSFHKDEQPYCELLKIQALDLTDNDIKPYERKIDFVINYMQNKKDKAFLKLAYYYAGRIKQDKRKALESINYFKIAISNDNPYGVNSRCYAQMAEVYCEQYLYDYAKDMYNNAYYEAKKDNDRIGMAKILKEKALVYLDEKKSKTALMYLDKALKIAQDINDSNCINSIKSYYAITYVEMKDWENAQKVLPSFMRTISQADTSAYYYIAANIYRHTNKAKAKYFYKYLKDNGDIYAKEDAYSFLTEEALADKDDNKVADFFERYKQQIDSIRRNTNSEMMAKINGLYDYQKQKERIARISKEKNEFKLLFASTTVFLLLVTTFAFLLISRLRRRAQEEKRQVFMLKKLQDEMRQNSLKKIKENNKRIDELELQLINATNEKDELKKRLADEKEKLLAQNAINKLKIEEENRALGSIKNTDIGIMIQKKKRSETKEYLTKEERKQMEDTFDQFMPSFKEKLWSVYDISNRELNVCMLIKLGCKPADMACLLGCTPSAISKIRIRLYKKFFNKPGSAEDWDRFILSL</sequence>
<dbReference type="Proteomes" id="UP000286501">
    <property type="component" value="Unassembled WGS sequence"/>
</dbReference>
<proteinExistence type="predicted"/>
<keyword evidence="2" id="KW-0812">Transmembrane</keyword>
<evidence type="ECO:0000256" key="2">
    <source>
        <dbReference type="SAM" id="Phobius"/>
    </source>
</evidence>
<accession>A0A3R6H1L2</accession>
<evidence type="ECO:0000313" key="3">
    <source>
        <dbReference type="EMBL" id="RHG62649.1"/>
    </source>
</evidence>
<keyword evidence="2" id="KW-0472">Membrane</keyword>
<name>A0A3R6H1L2_9BACT</name>
<feature type="transmembrane region" description="Helical" evidence="2">
    <location>
        <begin position="357"/>
        <end position="377"/>
    </location>
</feature>
<dbReference type="InterPro" id="IPR011990">
    <property type="entry name" value="TPR-like_helical_dom_sf"/>
</dbReference>
<keyword evidence="2" id="KW-1133">Transmembrane helix</keyword>
<protein>
    <submittedName>
        <fullName evidence="3">Uncharacterized protein</fullName>
    </submittedName>
</protein>
<evidence type="ECO:0000256" key="1">
    <source>
        <dbReference type="SAM" id="Coils"/>
    </source>
</evidence>
<comment type="caution">
    <text evidence="3">The sequence shown here is derived from an EMBL/GenBank/DDBJ whole genome shotgun (WGS) entry which is preliminary data.</text>
</comment>
<gene>
    <name evidence="3" type="ORF">DW250_14085</name>
</gene>
<dbReference type="AlphaFoldDB" id="A0A3R6H1L2"/>